<name>A0A833W7E4_PHYIN</name>
<comment type="caution">
    <text evidence="1">The sequence shown here is derived from an EMBL/GenBank/DDBJ whole genome shotgun (WGS) entry which is preliminary data.</text>
</comment>
<evidence type="ECO:0000313" key="1">
    <source>
        <dbReference type="EMBL" id="KAF4045454.1"/>
    </source>
</evidence>
<evidence type="ECO:0000313" key="3">
    <source>
        <dbReference type="Proteomes" id="UP000602510"/>
    </source>
</evidence>
<evidence type="ECO:0000313" key="2">
    <source>
        <dbReference type="EMBL" id="KAF4139321.1"/>
    </source>
</evidence>
<reference evidence="1" key="1">
    <citation type="submission" date="2020-04" db="EMBL/GenBank/DDBJ databases">
        <title>Hybrid Assembly of Korean Phytophthora infestans isolates.</title>
        <authorList>
            <person name="Prokchorchik M."/>
            <person name="Lee Y."/>
            <person name="Seo J."/>
            <person name="Cho J.-H."/>
            <person name="Park Y.-E."/>
            <person name="Jang D.-C."/>
            <person name="Im J.-S."/>
            <person name="Choi J.-G."/>
            <person name="Park H.-J."/>
            <person name="Lee G.-B."/>
            <person name="Lee Y.-G."/>
            <person name="Hong S.-Y."/>
            <person name="Cho K."/>
            <person name="Sohn K.H."/>
        </authorList>
    </citation>
    <scope>NUCLEOTIDE SEQUENCE</scope>
    <source>
        <strain evidence="1">KR_1_A1</strain>
        <strain evidence="2">KR_2_A2</strain>
    </source>
</reference>
<accession>A0A833W7E4</accession>
<proteinExistence type="predicted"/>
<protein>
    <submittedName>
        <fullName evidence="1">Uncharacterized protein</fullName>
    </submittedName>
</protein>
<sequence length="74" mass="7990">MERLHSTESLFSLNGLCSPDDTVQVHAVAPRSLFALQSGRWVAREVVVHAHLGLSPGSLGCLLYDENGSLESLD</sequence>
<dbReference type="EMBL" id="WSZM01000047">
    <property type="protein sequence ID" value="KAF4045454.1"/>
    <property type="molecule type" value="Genomic_DNA"/>
</dbReference>
<organism evidence="1 3">
    <name type="scientific">Phytophthora infestans</name>
    <name type="common">Potato late blight agent</name>
    <name type="synonym">Botrytis infestans</name>
    <dbReference type="NCBI Taxonomy" id="4787"/>
    <lineage>
        <taxon>Eukaryota</taxon>
        <taxon>Sar</taxon>
        <taxon>Stramenopiles</taxon>
        <taxon>Oomycota</taxon>
        <taxon>Peronosporomycetes</taxon>
        <taxon>Peronosporales</taxon>
        <taxon>Peronosporaceae</taxon>
        <taxon>Phytophthora</taxon>
    </lineage>
</organism>
<keyword evidence="3" id="KW-1185">Reference proteome</keyword>
<dbReference type="Proteomes" id="UP000602510">
    <property type="component" value="Unassembled WGS sequence"/>
</dbReference>
<gene>
    <name evidence="1" type="ORF">GN244_ATG02198</name>
    <name evidence="2" type="ORF">GN958_ATG11537</name>
</gene>
<dbReference type="AlphaFoldDB" id="A0A833W7E4"/>
<dbReference type="Proteomes" id="UP000704712">
    <property type="component" value="Unassembled WGS sequence"/>
</dbReference>
<dbReference type="EMBL" id="JAACNO010001558">
    <property type="protein sequence ID" value="KAF4139321.1"/>
    <property type="molecule type" value="Genomic_DNA"/>
</dbReference>